<dbReference type="Proteomes" id="UP000760860">
    <property type="component" value="Unassembled WGS sequence"/>
</dbReference>
<accession>A0A8T1BPY2</accession>
<evidence type="ECO:0000313" key="2">
    <source>
        <dbReference type="EMBL" id="KAG3211368.1"/>
    </source>
</evidence>
<dbReference type="EMBL" id="RCMV01000963">
    <property type="protein sequence ID" value="KAG3211368.1"/>
    <property type="molecule type" value="Genomic_DNA"/>
</dbReference>
<evidence type="ECO:0000313" key="3">
    <source>
        <dbReference type="Proteomes" id="UP000736787"/>
    </source>
</evidence>
<gene>
    <name evidence="1" type="ORF">PC117_g20504</name>
    <name evidence="2" type="ORF">PC129_g17652</name>
</gene>
<organism evidence="1 3">
    <name type="scientific">Phytophthora cactorum</name>
    <dbReference type="NCBI Taxonomy" id="29920"/>
    <lineage>
        <taxon>Eukaryota</taxon>
        <taxon>Sar</taxon>
        <taxon>Stramenopiles</taxon>
        <taxon>Oomycota</taxon>
        <taxon>Peronosporomycetes</taxon>
        <taxon>Peronosporales</taxon>
        <taxon>Peronosporaceae</taxon>
        <taxon>Phytophthora</taxon>
    </lineage>
</organism>
<dbReference type="EMBL" id="RCMK01000958">
    <property type="protein sequence ID" value="KAG2906489.1"/>
    <property type="molecule type" value="Genomic_DNA"/>
</dbReference>
<dbReference type="Proteomes" id="UP000736787">
    <property type="component" value="Unassembled WGS sequence"/>
</dbReference>
<evidence type="ECO:0000313" key="1">
    <source>
        <dbReference type="EMBL" id="KAG2906489.1"/>
    </source>
</evidence>
<reference evidence="1" key="1">
    <citation type="submission" date="2018-10" db="EMBL/GenBank/DDBJ databases">
        <title>Effector identification in a new, highly contiguous assembly of the strawberry crown rot pathogen Phytophthora cactorum.</title>
        <authorList>
            <person name="Armitage A.D."/>
            <person name="Nellist C.F."/>
            <person name="Bates H."/>
            <person name="Vickerstaff R.J."/>
            <person name="Harrison R.J."/>
        </authorList>
    </citation>
    <scope>NUCLEOTIDE SEQUENCE</scope>
    <source>
        <strain evidence="1">4040</strain>
        <strain evidence="2">P421</strain>
    </source>
</reference>
<comment type="caution">
    <text evidence="1">The sequence shown here is derived from an EMBL/GenBank/DDBJ whole genome shotgun (WGS) entry which is preliminary data.</text>
</comment>
<name>A0A8T1BPY2_9STRA</name>
<protein>
    <submittedName>
        <fullName evidence="1">Uncharacterized protein</fullName>
    </submittedName>
</protein>
<sequence length="81" mass="8972">MQRRYIEPPKAKNVLALGHGGPPLVWSAGLAIKALKMIIQDPDQLAVDVPSATRVIYSAAAQQRRRCIDAKRFGRKHNVLV</sequence>
<dbReference type="AlphaFoldDB" id="A0A8T1BPY2"/>
<proteinExistence type="predicted"/>